<dbReference type="Proteomes" id="UP001519460">
    <property type="component" value="Unassembled WGS sequence"/>
</dbReference>
<feature type="chain" id="PRO_5044778052" description="T-cell immunomodulatory protein" evidence="2">
    <location>
        <begin position="26"/>
        <end position="512"/>
    </location>
</feature>
<proteinExistence type="predicted"/>
<keyword evidence="4" id="KW-1185">Reference proteome</keyword>
<name>A0ABD0LGW8_9CAEN</name>
<dbReference type="PANTHER" id="PTHR13412">
    <property type="entry name" value="T-CELL IMMUNOMODULATORY PROTEIN HOMOLOG"/>
    <property type="match status" value="1"/>
</dbReference>
<dbReference type="Gene3D" id="2.130.10.130">
    <property type="entry name" value="Integrin alpha, N-terminal"/>
    <property type="match status" value="1"/>
</dbReference>
<dbReference type="EMBL" id="JACVVK020000048">
    <property type="protein sequence ID" value="KAK7498767.1"/>
    <property type="molecule type" value="Genomic_DNA"/>
</dbReference>
<evidence type="ECO:0000313" key="4">
    <source>
        <dbReference type="Proteomes" id="UP001519460"/>
    </source>
</evidence>
<dbReference type="AlphaFoldDB" id="A0ABD0LGW8"/>
<evidence type="ECO:0000256" key="1">
    <source>
        <dbReference type="ARBA" id="ARBA00022729"/>
    </source>
</evidence>
<dbReference type="InterPro" id="IPR028994">
    <property type="entry name" value="Integrin_alpha_N"/>
</dbReference>
<dbReference type="SUPFAM" id="SSF69318">
    <property type="entry name" value="Integrin alpha N-terminal domain"/>
    <property type="match status" value="1"/>
</dbReference>
<sequence length="512" mass="56446">MAVSACYRMWLFTGCSFSVLTLCLCSLSDVTPDVFGGSKNGVVSAFGDFNADKLTDIFVLAASGKVLHLLQAEQELTKKTASFSIKTLIDGKNANATYITNVAPGDFDGDAQMDLLVTRKQEKQAETNATVSVQIYWGNSVTDTLDQYPFSFAEAFRDQPSVIDVNGDMIPDLLGETAEGVRSFFIFSPNRSYSVEKVVNGTFTAALDPLRIPQSSAFFDFNGDLVADLCMVSEKDQKLQFEIWTNQNGKLTWSRTIDSPPELEKFGRPSYYDLNDNHEINIILPGCSGHACQDSSVFVWGRGSWSKLDIQFRSGAESWQMIGGSSPMDWLNMPFTLRFGDYNLDGFPDAVAVLKAKSNETYAAFLLLNTPCSSCGNFSRTFELNVIDSATETSQRPMLVAFYDFMENGILDVLLTVYSDDAPELQALEQDFTADAYFLKVMVVSGLCVSNCPHSHQPYGVNQVGPVVRFRTTTSTGSSEIGVICDADLVFINCVAKWPGSVHDERVLQLFK</sequence>
<organism evidence="3 4">
    <name type="scientific">Batillaria attramentaria</name>
    <dbReference type="NCBI Taxonomy" id="370345"/>
    <lineage>
        <taxon>Eukaryota</taxon>
        <taxon>Metazoa</taxon>
        <taxon>Spiralia</taxon>
        <taxon>Lophotrochozoa</taxon>
        <taxon>Mollusca</taxon>
        <taxon>Gastropoda</taxon>
        <taxon>Caenogastropoda</taxon>
        <taxon>Sorbeoconcha</taxon>
        <taxon>Cerithioidea</taxon>
        <taxon>Batillariidae</taxon>
        <taxon>Batillaria</taxon>
    </lineage>
</organism>
<gene>
    <name evidence="3" type="ORF">BaRGS_00009859</name>
</gene>
<reference evidence="3 4" key="1">
    <citation type="journal article" date="2023" name="Sci. Data">
        <title>Genome assembly of the Korean intertidal mud-creeper Batillaria attramentaria.</title>
        <authorList>
            <person name="Patra A.K."/>
            <person name="Ho P.T."/>
            <person name="Jun S."/>
            <person name="Lee S.J."/>
            <person name="Kim Y."/>
            <person name="Won Y.J."/>
        </authorList>
    </citation>
    <scope>NUCLEOTIDE SEQUENCE [LARGE SCALE GENOMIC DNA]</scope>
    <source>
        <strain evidence="3">Wonlab-2016</strain>
    </source>
</reference>
<accession>A0ABD0LGW8</accession>
<evidence type="ECO:0000256" key="2">
    <source>
        <dbReference type="SAM" id="SignalP"/>
    </source>
</evidence>
<keyword evidence="1 2" id="KW-0732">Signal</keyword>
<dbReference type="Pfam" id="PF13517">
    <property type="entry name" value="FG-GAP_3"/>
    <property type="match status" value="1"/>
</dbReference>
<dbReference type="InterPro" id="IPR024881">
    <property type="entry name" value="Tip"/>
</dbReference>
<protein>
    <recommendedName>
        <fullName evidence="5">T-cell immunomodulatory protein</fullName>
    </recommendedName>
</protein>
<comment type="caution">
    <text evidence="3">The sequence shown here is derived from an EMBL/GenBank/DDBJ whole genome shotgun (WGS) entry which is preliminary data.</text>
</comment>
<dbReference type="InterPro" id="IPR013517">
    <property type="entry name" value="FG-GAP"/>
</dbReference>
<evidence type="ECO:0000313" key="3">
    <source>
        <dbReference type="EMBL" id="KAK7498767.1"/>
    </source>
</evidence>
<feature type="signal peptide" evidence="2">
    <location>
        <begin position="1"/>
        <end position="25"/>
    </location>
</feature>
<evidence type="ECO:0008006" key="5">
    <source>
        <dbReference type="Google" id="ProtNLM"/>
    </source>
</evidence>
<dbReference type="PANTHER" id="PTHR13412:SF0">
    <property type="entry name" value="T-CELL IMMUNOMODULATORY PROTEIN"/>
    <property type="match status" value="1"/>
</dbReference>